<sequence>MKKYYGPIVMGLAILMAAAPVVTATTVKADVNNNAPITQNSYDETHAGVEEFNKVQIRVDALRDSGKYSKAQDLTLFTREMNIANSIGSHTDAQIMQMSKQLEAYLDKGDIGYSVYGDDFLIPSDVDHNHISTPYVEVATVFTFDALNKKQTQQIPVKGFTVLDNSGNATDGKVTMWLDDQEHLHIDPNFTTSKYDDSYIDISVLENGDPYNPKKTSSAWTANKSVVTTSHMSYLFTYEGKAVGNRALGAHSAWFTDRYATINGEKMYRVATNEWVRASDVE</sequence>
<evidence type="ECO:0000256" key="1">
    <source>
        <dbReference type="SAM" id="SignalP"/>
    </source>
</evidence>
<dbReference type="EMBL" id="AZEZ01000025">
    <property type="protein sequence ID" value="KRL44921.1"/>
    <property type="molecule type" value="Genomic_DNA"/>
</dbReference>
<gene>
    <name evidence="3" type="ORF">FD29_GL001433</name>
</gene>
<evidence type="ECO:0000259" key="2">
    <source>
        <dbReference type="Pfam" id="PF03217"/>
    </source>
</evidence>
<feature type="domain" description="S-layer protein C-terminal" evidence="2">
    <location>
        <begin position="230"/>
        <end position="279"/>
    </location>
</feature>
<reference evidence="3 4" key="1">
    <citation type="journal article" date="2015" name="Genome Announc.">
        <title>Expanding the biotechnology potential of lactobacilli through comparative genomics of 213 strains and associated genera.</title>
        <authorList>
            <person name="Sun Z."/>
            <person name="Harris H.M."/>
            <person name="McCann A."/>
            <person name="Guo C."/>
            <person name="Argimon S."/>
            <person name="Zhang W."/>
            <person name="Yang X."/>
            <person name="Jeffery I.B."/>
            <person name="Cooney J.C."/>
            <person name="Kagawa T.F."/>
            <person name="Liu W."/>
            <person name="Song Y."/>
            <person name="Salvetti E."/>
            <person name="Wrobel A."/>
            <person name="Rasinkangas P."/>
            <person name="Parkhill J."/>
            <person name="Rea M.C."/>
            <person name="O'Sullivan O."/>
            <person name="Ritari J."/>
            <person name="Douillard F.P."/>
            <person name="Paul Ross R."/>
            <person name="Yang R."/>
            <person name="Briner A.E."/>
            <person name="Felis G.E."/>
            <person name="de Vos W.M."/>
            <person name="Barrangou R."/>
            <person name="Klaenhammer T.R."/>
            <person name="Caufield P.W."/>
            <person name="Cui Y."/>
            <person name="Zhang H."/>
            <person name="O'Toole P.W."/>
        </authorList>
    </citation>
    <scope>NUCLEOTIDE SEQUENCE [LARGE SCALE GENOMIC DNA]</scope>
    <source>
        <strain evidence="3 4">DSM 14500</strain>
    </source>
</reference>
<organism evidence="3 4">
    <name type="scientific">Companilactobacillus mindensis DSM 14500</name>
    <dbReference type="NCBI Taxonomy" id="1423770"/>
    <lineage>
        <taxon>Bacteria</taxon>
        <taxon>Bacillati</taxon>
        <taxon>Bacillota</taxon>
        <taxon>Bacilli</taxon>
        <taxon>Lactobacillales</taxon>
        <taxon>Lactobacillaceae</taxon>
        <taxon>Companilactobacillus</taxon>
    </lineage>
</organism>
<feature type="signal peptide" evidence="1">
    <location>
        <begin position="1"/>
        <end position="24"/>
    </location>
</feature>
<accession>A0A0R1QK28</accession>
<dbReference type="AlphaFoldDB" id="A0A0R1QK28"/>
<name>A0A0R1QK28_9LACO</name>
<dbReference type="PATRIC" id="fig|1423770.3.peg.1471"/>
<dbReference type="Proteomes" id="UP000050872">
    <property type="component" value="Unassembled WGS sequence"/>
</dbReference>
<evidence type="ECO:0000313" key="3">
    <source>
        <dbReference type="EMBL" id="KRL44921.1"/>
    </source>
</evidence>
<keyword evidence="4" id="KW-1185">Reference proteome</keyword>
<dbReference type="OrthoDB" id="2290085at2"/>
<dbReference type="Pfam" id="PF03217">
    <property type="entry name" value="SlpA"/>
    <property type="match status" value="1"/>
</dbReference>
<comment type="caution">
    <text evidence="3">The sequence shown here is derived from an EMBL/GenBank/DDBJ whole genome shotgun (WGS) entry which is preliminary data.</text>
</comment>
<keyword evidence="1" id="KW-0732">Signal</keyword>
<dbReference type="RefSeq" id="WP_057887540.1">
    <property type="nucleotide sequence ID" value="NZ_AZEZ01000025.1"/>
</dbReference>
<evidence type="ECO:0000313" key="4">
    <source>
        <dbReference type="Proteomes" id="UP000050872"/>
    </source>
</evidence>
<proteinExistence type="predicted"/>
<feature type="chain" id="PRO_5039448484" description="S-layer protein C-terminal domain-containing protein" evidence="1">
    <location>
        <begin position="25"/>
        <end position="282"/>
    </location>
</feature>
<protein>
    <recommendedName>
        <fullName evidence="2">S-layer protein C-terminal domain-containing protein</fullName>
    </recommendedName>
</protein>
<dbReference type="InterPro" id="IPR024968">
    <property type="entry name" value="SlpA_C_lactobacillus"/>
</dbReference>